<dbReference type="AlphaFoldDB" id="A0AAD8Q0A3"/>
<keyword evidence="2" id="KW-1185">Reference proteome</keyword>
<gene>
    <name evidence="1" type="ORF">LY79DRAFT_579304</name>
</gene>
<evidence type="ECO:0000313" key="1">
    <source>
        <dbReference type="EMBL" id="KAK1593476.1"/>
    </source>
</evidence>
<reference evidence="1" key="1">
    <citation type="submission" date="2021-06" db="EMBL/GenBank/DDBJ databases">
        <title>Comparative genomics, transcriptomics and evolutionary studies reveal genomic signatures of adaptation to plant cell wall in hemibiotrophic fungi.</title>
        <authorList>
            <consortium name="DOE Joint Genome Institute"/>
            <person name="Baroncelli R."/>
            <person name="Diaz J.F."/>
            <person name="Benocci T."/>
            <person name="Peng M."/>
            <person name="Battaglia E."/>
            <person name="Haridas S."/>
            <person name="Andreopoulos W."/>
            <person name="Labutti K."/>
            <person name="Pangilinan J."/>
            <person name="Floch G.L."/>
            <person name="Makela M.R."/>
            <person name="Henrissat B."/>
            <person name="Grigoriev I.V."/>
            <person name="Crouch J.A."/>
            <person name="De Vries R.P."/>
            <person name="Sukno S.A."/>
            <person name="Thon M.R."/>
        </authorList>
    </citation>
    <scope>NUCLEOTIDE SEQUENCE</scope>
    <source>
        <strain evidence="1">CBS 125086</strain>
    </source>
</reference>
<accession>A0AAD8Q0A3</accession>
<dbReference type="Proteomes" id="UP001230504">
    <property type="component" value="Unassembled WGS sequence"/>
</dbReference>
<organism evidence="1 2">
    <name type="scientific">Colletotrichum navitas</name>
    <dbReference type="NCBI Taxonomy" id="681940"/>
    <lineage>
        <taxon>Eukaryota</taxon>
        <taxon>Fungi</taxon>
        <taxon>Dikarya</taxon>
        <taxon>Ascomycota</taxon>
        <taxon>Pezizomycotina</taxon>
        <taxon>Sordariomycetes</taxon>
        <taxon>Hypocreomycetidae</taxon>
        <taxon>Glomerellales</taxon>
        <taxon>Glomerellaceae</taxon>
        <taxon>Colletotrichum</taxon>
        <taxon>Colletotrichum graminicola species complex</taxon>
    </lineage>
</organism>
<comment type="caution">
    <text evidence="1">The sequence shown here is derived from an EMBL/GenBank/DDBJ whole genome shotgun (WGS) entry which is preliminary data.</text>
</comment>
<dbReference type="GeneID" id="85444256"/>
<dbReference type="RefSeq" id="XP_060414768.1">
    <property type="nucleotide sequence ID" value="XM_060560016.1"/>
</dbReference>
<dbReference type="EMBL" id="JAHLJV010000025">
    <property type="protein sequence ID" value="KAK1593476.1"/>
    <property type="molecule type" value="Genomic_DNA"/>
</dbReference>
<protein>
    <submittedName>
        <fullName evidence="1">Uncharacterized protein</fullName>
    </submittedName>
</protein>
<sequence>MSPQDLGGCRRWISKEVMTIRALGHCMSSGKTLSGVLAKLVLGQAAKGPTPRSLCFVSGQAFRFYLKAHNDGYSVSNINNLPTGQSTFCIVAVLVVCRWADVTGKRWLSSILIRGLMDVVSIYMAAWNIFRSCFRVWRCPEPAMHVLYIRSHVQIC</sequence>
<proteinExistence type="predicted"/>
<evidence type="ECO:0000313" key="2">
    <source>
        <dbReference type="Proteomes" id="UP001230504"/>
    </source>
</evidence>
<name>A0AAD8Q0A3_9PEZI</name>